<dbReference type="InterPro" id="IPR036236">
    <property type="entry name" value="Znf_C2H2_sf"/>
</dbReference>
<feature type="region of interest" description="Disordered" evidence="12">
    <location>
        <begin position="1"/>
        <end position="21"/>
    </location>
</feature>
<dbReference type="GO" id="GO:0008270">
    <property type="term" value="F:zinc ion binding"/>
    <property type="evidence" value="ECO:0007669"/>
    <property type="project" value="UniProtKB-KW"/>
</dbReference>
<evidence type="ECO:0000259" key="13">
    <source>
        <dbReference type="PROSITE" id="PS50157"/>
    </source>
</evidence>
<evidence type="ECO:0000256" key="8">
    <source>
        <dbReference type="ARBA" id="ARBA00023125"/>
    </source>
</evidence>
<feature type="domain" description="C2H2-type" evidence="13">
    <location>
        <begin position="278"/>
        <end position="305"/>
    </location>
</feature>
<evidence type="ECO:0000256" key="11">
    <source>
        <dbReference type="PROSITE-ProRule" id="PRU00042"/>
    </source>
</evidence>
<evidence type="ECO:0000256" key="6">
    <source>
        <dbReference type="ARBA" id="ARBA00022833"/>
    </source>
</evidence>
<dbReference type="PROSITE" id="PS00028">
    <property type="entry name" value="ZINC_FINGER_C2H2_1"/>
    <property type="match status" value="4"/>
</dbReference>
<dbReference type="Gene3D" id="3.30.160.60">
    <property type="entry name" value="Classic Zinc Finger"/>
    <property type="match status" value="5"/>
</dbReference>
<evidence type="ECO:0000256" key="4">
    <source>
        <dbReference type="ARBA" id="ARBA00022737"/>
    </source>
</evidence>
<feature type="domain" description="C2H2-type" evidence="13">
    <location>
        <begin position="306"/>
        <end position="333"/>
    </location>
</feature>
<evidence type="ECO:0000256" key="7">
    <source>
        <dbReference type="ARBA" id="ARBA00023015"/>
    </source>
</evidence>
<reference evidence="14" key="1">
    <citation type="submission" date="2014-08" db="EMBL/GenBank/DDBJ databases">
        <authorList>
            <person name="Senf B."/>
            <person name="Petzold A."/>
            <person name="Downie B.R."/>
            <person name="Koch P."/>
            <person name="Platzer M."/>
        </authorList>
    </citation>
    <scope>NUCLEOTIDE SEQUENCE [LARGE SCALE GENOMIC DNA]</scope>
    <source>
        <strain evidence="14">GRZ</strain>
    </source>
</reference>
<keyword evidence="9" id="KW-0804">Transcription</keyword>
<keyword evidence="10" id="KW-0539">Nucleus</keyword>
<dbReference type="GO" id="GO:0005634">
    <property type="term" value="C:nucleus"/>
    <property type="evidence" value="ECO:0007669"/>
    <property type="project" value="UniProtKB-SubCell"/>
</dbReference>
<dbReference type="FunFam" id="3.30.160.60:FF:000097">
    <property type="entry name" value="Zinc finger protein"/>
    <property type="match status" value="1"/>
</dbReference>
<keyword evidence="6" id="KW-0862">Zinc</keyword>
<dbReference type="InterPro" id="IPR013087">
    <property type="entry name" value="Znf_C2H2_type"/>
</dbReference>
<dbReference type="Pfam" id="PF00096">
    <property type="entry name" value="zf-C2H2"/>
    <property type="match status" value="4"/>
</dbReference>
<dbReference type="GO" id="GO:0000981">
    <property type="term" value="F:DNA-binding transcription factor activity, RNA polymerase II-specific"/>
    <property type="evidence" value="ECO:0007669"/>
    <property type="project" value="TreeGrafter"/>
</dbReference>
<feature type="domain" description="C2H2-type" evidence="13">
    <location>
        <begin position="195"/>
        <end position="216"/>
    </location>
</feature>
<evidence type="ECO:0000256" key="1">
    <source>
        <dbReference type="ARBA" id="ARBA00003767"/>
    </source>
</evidence>
<dbReference type="PROSITE" id="PS50157">
    <property type="entry name" value="ZINC_FINGER_C2H2_2"/>
    <property type="match status" value="5"/>
</dbReference>
<feature type="compositionally biased region" description="Polar residues" evidence="12">
    <location>
        <begin position="113"/>
        <end position="135"/>
    </location>
</feature>
<name>A0A8C6NL67_NOTFU</name>
<dbReference type="PANTHER" id="PTHR23235">
    <property type="entry name" value="KRUEPPEL-LIKE TRANSCRIPTION FACTOR"/>
    <property type="match status" value="1"/>
</dbReference>
<feature type="compositionally biased region" description="Acidic residues" evidence="12">
    <location>
        <begin position="152"/>
        <end position="164"/>
    </location>
</feature>
<keyword evidence="15" id="KW-1185">Reference proteome</keyword>
<evidence type="ECO:0000256" key="9">
    <source>
        <dbReference type="ARBA" id="ARBA00023163"/>
    </source>
</evidence>
<keyword evidence="4" id="KW-0677">Repeat</keyword>
<dbReference type="PANTHER" id="PTHR23235:SF120">
    <property type="entry name" value="KRUPPEL-LIKE FACTOR 15"/>
    <property type="match status" value="1"/>
</dbReference>
<dbReference type="FunFam" id="3.30.160.60:FF:002343">
    <property type="entry name" value="Zinc finger protein 33A"/>
    <property type="match status" value="1"/>
</dbReference>
<dbReference type="FunFam" id="3.30.160.60:FF:000702">
    <property type="entry name" value="Transcription factor E4F1 isoform 1"/>
    <property type="match status" value="1"/>
</dbReference>
<feature type="region of interest" description="Disordered" evidence="12">
    <location>
        <begin position="107"/>
        <end position="183"/>
    </location>
</feature>
<evidence type="ECO:0000313" key="15">
    <source>
        <dbReference type="Proteomes" id="UP000694548"/>
    </source>
</evidence>
<dbReference type="SUPFAM" id="SSF57667">
    <property type="entry name" value="beta-beta-alpha zinc fingers"/>
    <property type="match status" value="3"/>
</dbReference>
<evidence type="ECO:0000256" key="3">
    <source>
        <dbReference type="ARBA" id="ARBA00022723"/>
    </source>
</evidence>
<dbReference type="SMART" id="SM00355">
    <property type="entry name" value="ZnF_C2H2"/>
    <property type="match status" value="5"/>
</dbReference>
<organism evidence="14 15">
    <name type="scientific">Nothobranchius furzeri</name>
    <name type="common">Turquoise killifish</name>
    <dbReference type="NCBI Taxonomy" id="105023"/>
    <lineage>
        <taxon>Eukaryota</taxon>
        <taxon>Metazoa</taxon>
        <taxon>Chordata</taxon>
        <taxon>Craniata</taxon>
        <taxon>Vertebrata</taxon>
        <taxon>Euteleostomi</taxon>
        <taxon>Actinopterygii</taxon>
        <taxon>Neopterygii</taxon>
        <taxon>Teleostei</taxon>
        <taxon>Neoteleostei</taxon>
        <taxon>Acanthomorphata</taxon>
        <taxon>Ovalentaria</taxon>
        <taxon>Atherinomorphae</taxon>
        <taxon>Cyprinodontiformes</taxon>
        <taxon>Nothobranchiidae</taxon>
        <taxon>Nothobranchius</taxon>
    </lineage>
</organism>
<dbReference type="Proteomes" id="UP000694548">
    <property type="component" value="Chromosome sgr06"/>
</dbReference>
<accession>A0A8C6NL67</accession>
<evidence type="ECO:0000313" key="14">
    <source>
        <dbReference type="Ensembl" id="ENSNFUP00015009274.1"/>
    </source>
</evidence>
<evidence type="ECO:0000256" key="5">
    <source>
        <dbReference type="ARBA" id="ARBA00022771"/>
    </source>
</evidence>
<keyword evidence="8" id="KW-0238">DNA-binding</keyword>
<proteinExistence type="predicted"/>
<dbReference type="FunFam" id="3.30.160.60:FF:000706">
    <property type="entry name" value="Zinc finger protein"/>
    <property type="match status" value="2"/>
</dbReference>
<sequence>METPKTCRTREPRSRVKKHCEGKTRAGLQLLLREEAHEEQSAGVDQKDSEHLHLMRKQEGLWTSLEEEQLCLKEETDPVSFPFTVVFIKGEDDEENPLLSELHHQEQMENEDVQTTSSADHMTSETSAGAQTNRNPDLKPHEQTSSSSEAEVNGEEEVNLDSELSDSGPEIGDGDSDWNENRSSESGVKIINKSFSCPECGKQFFHKSSLQKHMRVTEPKSFSCDDCGKMFSHKTGLNTHMSVHTGQKPFTCQHCGQQFRQKAYLNSHMRVHTKQKPFTCEFCGRRFSHKASLNSHIRVHTGQKPFACELCGQKFSQNAHLNCHKRVHTGQKPLVSEES</sequence>
<feature type="domain" description="C2H2-type" evidence="13">
    <location>
        <begin position="222"/>
        <end position="249"/>
    </location>
</feature>
<reference evidence="14" key="2">
    <citation type="submission" date="2025-08" db="UniProtKB">
        <authorList>
            <consortium name="Ensembl"/>
        </authorList>
    </citation>
    <scope>IDENTIFICATION</scope>
</reference>
<reference evidence="14" key="3">
    <citation type="submission" date="2025-09" db="UniProtKB">
        <authorList>
            <consortium name="Ensembl"/>
        </authorList>
    </citation>
    <scope>IDENTIFICATION</scope>
</reference>
<dbReference type="AlphaFoldDB" id="A0A8C6NL67"/>
<comment type="subcellular location">
    <subcellularLocation>
        <location evidence="2">Nucleus</location>
    </subcellularLocation>
</comment>
<dbReference type="Ensembl" id="ENSNFUT00015009748.1">
    <property type="protein sequence ID" value="ENSNFUP00015009274.1"/>
    <property type="gene ID" value="ENSNFUG00015004501.1"/>
</dbReference>
<keyword evidence="3" id="KW-0479">Metal-binding</keyword>
<dbReference type="GeneTree" id="ENSGT00950000183052"/>
<evidence type="ECO:0000256" key="10">
    <source>
        <dbReference type="ARBA" id="ARBA00023242"/>
    </source>
</evidence>
<evidence type="ECO:0000256" key="12">
    <source>
        <dbReference type="SAM" id="MobiDB-lite"/>
    </source>
</evidence>
<comment type="function">
    <text evidence="1">May be involved in transcriptional regulation.</text>
</comment>
<dbReference type="GO" id="GO:0000978">
    <property type="term" value="F:RNA polymerase II cis-regulatory region sequence-specific DNA binding"/>
    <property type="evidence" value="ECO:0007669"/>
    <property type="project" value="TreeGrafter"/>
</dbReference>
<feature type="domain" description="C2H2-type" evidence="13">
    <location>
        <begin position="250"/>
        <end position="277"/>
    </location>
</feature>
<protein>
    <recommendedName>
        <fullName evidence="13">C2H2-type domain-containing protein</fullName>
    </recommendedName>
</protein>
<evidence type="ECO:0000256" key="2">
    <source>
        <dbReference type="ARBA" id="ARBA00004123"/>
    </source>
</evidence>
<feature type="compositionally biased region" description="Basic and acidic residues" evidence="12">
    <location>
        <begin position="8"/>
        <end position="21"/>
    </location>
</feature>
<keyword evidence="7" id="KW-0805">Transcription regulation</keyword>
<keyword evidence="5 11" id="KW-0863">Zinc-finger</keyword>